<dbReference type="AlphaFoldDB" id="A0A6A2ZV86"/>
<comment type="caution">
    <text evidence="3">The sequence shown here is derived from an EMBL/GenBank/DDBJ whole genome shotgun (WGS) entry which is preliminary data.</text>
</comment>
<evidence type="ECO:0000313" key="3">
    <source>
        <dbReference type="EMBL" id="KAE8695901.1"/>
    </source>
</evidence>
<dbReference type="InterPro" id="IPR052965">
    <property type="entry name" value="Pigment-catalase-like"/>
</dbReference>
<dbReference type="PANTHER" id="PTHR31694">
    <property type="entry name" value="DESICCATION-LIKE PROTEIN"/>
    <property type="match status" value="1"/>
</dbReference>
<name>A0A6A2ZV86_HIBSY</name>
<evidence type="ECO:0000313" key="4">
    <source>
        <dbReference type="Proteomes" id="UP000436088"/>
    </source>
</evidence>
<gene>
    <name evidence="3" type="ORF">F3Y22_tig00110678pilonHSYRG00122</name>
</gene>
<keyword evidence="4" id="KW-1185">Reference proteome</keyword>
<evidence type="ECO:0000256" key="1">
    <source>
        <dbReference type="SAM" id="MobiDB-lite"/>
    </source>
</evidence>
<dbReference type="PANTHER" id="PTHR31694:SF17">
    <property type="entry name" value="DESICCATION-RELATED PROTEIN PCC13-62-LIKE"/>
    <property type="match status" value="1"/>
</dbReference>
<dbReference type="Proteomes" id="UP000436088">
    <property type="component" value="Unassembled WGS sequence"/>
</dbReference>
<accession>A0A6A2ZV86</accession>
<organism evidence="3 4">
    <name type="scientific">Hibiscus syriacus</name>
    <name type="common">Rose of Sharon</name>
    <dbReference type="NCBI Taxonomy" id="106335"/>
    <lineage>
        <taxon>Eukaryota</taxon>
        <taxon>Viridiplantae</taxon>
        <taxon>Streptophyta</taxon>
        <taxon>Embryophyta</taxon>
        <taxon>Tracheophyta</taxon>
        <taxon>Spermatophyta</taxon>
        <taxon>Magnoliopsida</taxon>
        <taxon>eudicotyledons</taxon>
        <taxon>Gunneridae</taxon>
        <taxon>Pentapetalae</taxon>
        <taxon>rosids</taxon>
        <taxon>malvids</taxon>
        <taxon>Malvales</taxon>
        <taxon>Malvaceae</taxon>
        <taxon>Malvoideae</taxon>
        <taxon>Hibiscus</taxon>
    </lineage>
</organism>
<feature type="region of interest" description="Disordered" evidence="1">
    <location>
        <begin position="194"/>
        <end position="215"/>
    </location>
</feature>
<feature type="signal peptide" evidence="2">
    <location>
        <begin position="1"/>
        <end position="23"/>
    </location>
</feature>
<proteinExistence type="predicted"/>
<keyword evidence="2" id="KW-0732">Signal</keyword>
<protein>
    <submittedName>
        <fullName evidence="3">Uncharacterized protein</fullName>
    </submittedName>
</protein>
<dbReference type="EMBL" id="VEPZ02001071">
    <property type="protein sequence ID" value="KAE8695901.1"/>
    <property type="molecule type" value="Genomic_DNA"/>
</dbReference>
<sequence length="283" mass="32187">MATRSCLCAFLLLFAFQSPIVRANTVPLPPPQCRPLVASNLARIEFFVQLLKVKTEFFLRSIGLQIKNISPGLVQGPDPIGATNATVNILTRRIIEQFDLSNVRRIRAIVNRTLLNAPLQRPLITQQARIFLLAVRFILSVITQYEGTMTPLIVGTNKRQLLDGIKRTNAAEDEAIDALLFQSVNATVRCKRRRYDRPTATRSRESNDSQRRAGGCQFPRGCSHHEGGPEDPLWNWQRHHARCTYTGWLHMFVNFSNSTPKFGLTASKHWRTQHPMKASFYHI</sequence>
<evidence type="ECO:0000256" key="2">
    <source>
        <dbReference type="SAM" id="SignalP"/>
    </source>
</evidence>
<feature type="compositionally biased region" description="Basic and acidic residues" evidence="1">
    <location>
        <begin position="196"/>
        <end position="211"/>
    </location>
</feature>
<feature type="chain" id="PRO_5025566566" evidence="2">
    <location>
        <begin position="24"/>
        <end position="283"/>
    </location>
</feature>
<reference evidence="3" key="1">
    <citation type="submission" date="2019-09" db="EMBL/GenBank/DDBJ databases">
        <title>Draft genome information of white flower Hibiscus syriacus.</title>
        <authorList>
            <person name="Kim Y.-M."/>
        </authorList>
    </citation>
    <scope>NUCLEOTIDE SEQUENCE [LARGE SCALE GENOMIC DNA]</scope>
    <source>
        <strain evidence="3">YM2019G1</strain>
    </source>
</reference>